<comment type="caution">
    <text evidence="1">The sequence shown here is derived from an EMBL/GenBank/DDBJ whole genome shotgun (WGS) entry which is preliminary data.</text>
</comment>
<dbReference type="AlphaFoldDB" id="A0AAV6KHU5"/>
<name>A0AAV6KHU5_9ERIC</name>
<sequence length="149" mass="17918">MNTVCTDLISFEATHTPKTQEYNRRERLIIQPLHDLHRFLLFLVFVVKDLDQWSHRVHRRDLIVFREEPDRTGFQLFKRIDHNALRFSHPLGDTHELGPKFLVQKRSRQHLNRDWVHKTREFQLSIRVLQLGKIDVFPGAKVLHMEHDA</sequence>
<gene>
    <name evidence="1" type="ORF">RHGRI_010265</name>
</gene>
<proteinExistence type="predicted"/>
<dbReference type="Proteomes" id="UP000823749">
    <property type="component" value="Chromosome 4"/>
</dbReference>
<dbReference type="EMBL" id="JACTNZ010000004">
    <property type="protein sequence ID" value="KAG5552112.1"/>
    <property type="molecule type" value="Genomic_DNA"/>
</dbReference>
<accession>A0AAV6KHU5</accession>
<evidence type="ECO:0000313" key="2">
    <source>
        <dbReference type="Proteomes" id="UP000823749"/>
    </source>
</evidence>
<evidence type="ECO:0000313" key="1">
    <source>
        <dbReference type="EMBL" id="KAG5552112.1"/>
    </source>
</evidence>
<organism evidence="1 2">
    <name type="scientific">Rhododendron griersonianum</name>
    <dbReference type="NCBI Taxonomy" id="479676"/>
    <lineage>
        <taxon>Eukaryota</taxon>
        <taxon>Viridiplantae</taxon>
        <taxon>Streptophyta</taxon>
        <taxon>Embryophyta</taxon>
        <taxon>Tracheophyta</taxon>
        <taxon>Spermatophyta</taxon>
        <taxon>Magnoliopsida</taxon>
        <taxon>eudicotyledons</taxon>
        <taxon>Gunneridae</taxon>
        <taxon>Pentapetalae</taxon>
        <taxon>asterids</taxon>
        <taxon>Ericales</taxon>
        <taxon>Ericaceae</taxon>
        <taxon>Ericoideae</taxon>
        <taxon>Rhodoreae</taxon>
        <taxon>Rhododendron</taxon>
    </lineage>
</organism>
<keyword evidence="2" id="KW-1185">Reference proteome</keyword>
<protein>
    <submittedName>
        <fullName evidence="1">Uncharacterized protein</fullName>
    </submittedName>
</protein>
<reference evidence="1" key="1">
    <citation type="submission" date="2020-08" db="EMBL/GenBank/DDBJ databases">
        <title>Plant Genome Project.</title>
        <authorList>
            <person name="Zhang R.-G."/>
        </authorList>
    </citation>
    <scope>NUCLEOTIDE SEQUENCE</scope>
    <source>
        <strain evidence="1">WSP0</strain>
        <tissue evidence="1">Leaf</tissue>
    </source>
</reference>